<dbReference type="InterPro" id="IPR029098">
    <property type="entry name" value="Acetyltransf_C"/>
</dbReference>
<dbReference type="Proteomes" id="UP000036958">
    <property type="component" value="Unassembled WGS sequence"/>
</dbReference>
<keyword evidence="3" id="KW-0441">Lipid A biosynthesis</keyword>
<protein>
    <submittedName>
        <fullName evidence="9">UDP-N-acetylglucosamine acyltransferase</fullName>
        <ecNumber evidence="9">2.3.1.129</ecNumber>
    </submittedName>
</protein>
<dbReference type="CDD" id="cd03351">
    <property type="entry name" value="LbH_UDP-GlcNAc_AT"/>
    <property type="match status" value="1"/>
</dbReference>
<dbReference type="PANTHER" id="PTHR43480">
    <property type="entry name" value="ACYL-[ACYL-CARRIER-PROTEIN]--UDP-N-ACETYLGLUCOSAMINE O-ACYLTRANSFERASE"/>
    <property type="match status" value="1"/>
</dbReference>
<evidence type="ECO:0000256" key="1">
    <source>
        <dbReference type="ARBA" id="ARBA00022490"/>
    </source>
</evidence>
<keyword evidence="4 9" id="KW-0808">Transferase</keyword>
<organism evidence="9 10">
    <name type="scientific">Sunxiuqinia dokdonensis</name>
    <dbReference type="NCBI Taxonomy" id="1409788"/>
    <lineage>
        <taxon>Bacteria</taxon>
        <taxon>Pseudomonadati</taxon>
        <taxon>Bacteroidota</taxon>
        <taxon>Bacteroidia</taxon>
        <taxon>Marinilabiliales</taxon>
        <taxon>Prolixibacteraceae</taxon>
        <taxon>Sunxiuqinia</taxon>
    </lineage>
</organism>
<dbReference type="STRING" id="1409788.NC99_24070"/>
<dbReference type="Gene3D" id="2.160.10.10">
    <property type="entry name" value="Hexapeptide repeat proteins"/>
    <property type="match status" value="1"/>
</dbReference>
<keyword evidence="6" id="KW-0443">Lipid metabolism</keyword>
<dbReference type="OrthoDB" id="9807278at2"/>
<dbReference type="PROSITE" id="PS00101">
    <property type="entry name" value="HEXAPEP_TRANSFERASES"/>
    <property type="match status" value="1"/>
</dbReference>
<dbReference type="AlphaFoldDB" id="A0A0L8V993"/>
<dbReference type="PIRSF" id="PIRSF000456">
    <property type="entry name" value="UDP-GlcNAc_acltr"/>
    <property type="match status" value="1"/>
</dbReference>
<evidence type="ECO:0000256" key="2">
    <source>
        <dbReference type="ARBA" id="ARBA00022516"/>
    </source>
</evidence>
<comment type="caution">
    <text evidence="9">The sequence shown here is derived from an EMBL/GenBank/DDBJ whole genome shotgun (WGS) entry which is preliminary data.</text>
</comment>
<evidence type="ECO:0000256" key="3">
    <source>
        <dbReference type="ARBA" id="ARBA00022556"/>
    </source>
</evidence>
<evidence type="ECO:0000256" key="4">
    <source>
        <dbReference type="ARBA" id="ARBA00022679"/>
    </source>
</evidence>
<dbReference type="GO" id="GO:0009245">
    <property type="term" value="P:lipid A biosynthetic process"/>
    <property type="evidence" value="ECO:0007669"/>
    <property type="project" value="UniProtKB-KW"/>
</dbReference>
<dbReference type="InterPro" id="IPR037157">
    <property type="entry name" value="Acetyltransf_C_sf"/>
</dbReference>
<dbReference type="Pfam" id="PF13720">
    <property type="entry name" value="Acetyltransf_11"/>
    <property type="match status" value="1"/>
</dbReference>
<keyword evidence="10" id="KW-1185">Reference proteome</keyword>
<keyword evidence="5" id="KW-0677">Repeat</keyword>
<dbReference type="NCBIfam" id="TIGR01852">
    <property type="entry name" value="lipid_A_lpxA"/>
    <property type="match status" value="1"/>
</dbReference>
<keyword evidence="2" id="KW-0444">Lipid biosynthesis</keyword>
<dbReference type="Pfam" id="PF00132">
    <property type="entry name" value="Hexapep"/>
    <property type="match status" value="2"/>
</dbReference>
<dbReference type="RefSeq" id="WP_053183623.1">
    <property type="nucleotide sequence ID" value="NZ_LGIA01000153.1"/>
</dbReference>
<accession>A0A0L8V993</accession>
<dbReference type="EMBL" id="LGIA01000153">
    <property type="protein sequence ID" value="KOH44747.1"/>
    <property type="molecule type" value="Genomic_DNA"/>
</dbReference>
<evidence type="ECO:0000256" key="6">
    <source>
        <dbReference type="ARBA" id="ARBA00023098"/>
    </source>
</evidence>
<dbReference type="InterPro" id="IPR011004">
    <property type="entry name" value="Trimer_LpxA-like_sf"/>
</dbReference>
<evidence type="ECO:0000256" key="5">
    <source>
        <dbReference type="ARBA" id="ARBA00022737"/>
    </source>
</evidence>
<sequence>MKQPLAYVHSESQVADNVVIEPFVTIDKDVIIGEGSRIGSNVTIMPGTRIGKNCRIFPGAVIGAIPQDLKFKGEYSTVEIGDNTTIRECVTINRGTAARGKTVVGSNCLIMAYVHIAHDCIVGSNVILVNSTQLAGEVIVDDWAIIGGMSAIHQFCHIGSHVMISGGSLVRKDVPPFIKAGREPLSYVGINSIGLRRRSYNNDKIREVQEIYRYIYQKGLNISQAVEIIEAEMSATPERDEILMFVKDSKRGIIRGYFPD</sequence>
<evidence type="ECO:0000256" key="7">
    <source>
        <dbReference type="ARBA" id="ARBA00023315"/>
    </source>
</evidence>
<dbReference type="GO" id="GO:0008780">
    <property type="term" value="F:acyl-[acyl-carrier-protein]-UDP-N-acetylglucosamine O-acyltransferase activity"/>
    <property type="evidence" value="ECO:0007669"/>
    <property type="project" value="UniProtKB-EC"/>
</dbReference>
<reference evidence="10" key="1">
    <citation type="submission" date="2015-07" db="EMBL/GenBank/DDBJ databases">
        <title>Genome sequencing of Sunxiuqinia dokdonensis strain SK.</title>
        <authorList>
            <person name="Ahn S."/>
            <person name="Kim B.-C."/>
        </authorList>
    </citation>
    <scope>NUCLEOTIDE SEQUENCE [LARGE SCALE GENOMIC DNA]</scope>
    <source>
        <strain evidence="10">SK</strain>
    </source>
</reference>
<keyword evidence="1" id="KW-0963">Cytoplasm</keyword>
<keyword evidence="7 9" id="KW-0012">Acyltransferase</keyword>
<proteinExistence type="predicted"/>
<dbReference type="InterPro" id="IPR001451">
    <property type="entry name" value="Hexapep"/>
</dbReference>
<feature type="domain" description="UDP N-acetylglucosamine O-acyltransferase C-terminal" evidence="8">
    <location>
        <begin position="173"/>
        <end position="254"/>
    </location>
</feature>
<dbReference type="SUPFAM" id="SSF51161">
    <property type="entry name" value="Trimeric LpxA-like enzymes"/>
    <property type="match status" value="1"/>
</dbReference>
<dbReference type="GO" id="GO:0016020">
    <property type="term" value="C:membrane"/>
    <property type="evidence" value="ECO:0007669"/>
    <property type="project" value="GOC"/>
</dbReference>
<evidence type="ECO:0000313" key="10">
    <source>
        <dbReference type="Proteomes" id="UP000036958"/>
    </source>
</evidence>
<name>A0A0L8V993_9BACT</name>
<dbReference type="NCBIfam" id="NF003657">
    <property type="entry name" value="PRK05289.1"/>
    <property type="match status" value="1"/>
</dbReference>
<dbReference type="PATRIC" id="fig|1409788.3.peg.2486"/>
<dbReference type="EC" id="2.3.1.129" evidence="9"/>
<dbReference type="InterPro" id="IPR018357">
    <property type="entry name" value="Hexapep_transf_CS"/>
</dbReference>
<gene>
    <name evidence="9" type="ORF">NC99_24070</name>
</gene>
<dbReference type="Gene3D" id="1.20.1180.10">
    <property type="entry name" value="Udp N-acetylglucosamine O-acyltransferase, C-terminal domain"/>
    <property type="match status" value="1"/>
</dbReference>
<evidence type="ECO:0000259" key="8">
    <source>
        <dbReference type="Pfam" id="PF13720"/>
    </source>
</evidence>
<dbReference type="InterPro" id="IPR010137">
    <property type="entry name" value="Lipid_A_LpxA"/>
</dbReference>
<dbReference type="PANTHER" id="PTHR43480:SF1">
    <property type="entry name" value="ACYL-[ACYL-CARRIER-PROTEIN]--UDP-N-ACETYLGLUCOSAMINE O-ACYLTRANSFERASE, MITOCHONDRIAL-RELATED"/>
    <property type="match status" value="1"/>
</dbReference>
<evidence type="ECO:0000313" key="9">
    <source>
        <dbReference type="EMBL" id="KOH44747.1"/>
    </source>
</evidence>